<feature type="non-terminal residue" evidence="1">
    <location>
        <position position="106"/>
    </location>
</feature>
<proteinExistence type="predicted"/>
<name>A0A6G0W240_APHCR</name>
<accession>A0A6G0W240</accession>
<evidence type="ECO:0000313" key="2">
    <source>
        <dbReference type="Proteomes" id="UP000478052"/>
    </source>
</evidence>
<dbReference type="Gene3D" id="3.30.420.10">
    <property type="entry name" value="Ribonuclease H-like superfamily/Ribonuclease H"/>
    <property type="match status" value="1"/>
</dbReference>
<dbReference type="OrthoDB" id="6627416at2759"/>
<gene>
    <name evidence="1" type="ORF">FWK35_00037913</name>
</gene>
<dbReference type="InterPro" id="IPR012337">
    <property type="entry name" value="RNaseH-like_sf"/>
</dbReference>
<organism evidence="1 2">
    <name type="scientific">Aphis craccivora</name>
    <name type="common">Cowpea aphid</name>
    <dbReference type="NCBI Taxonomy" id="307492"/>
    <lineage>
        <taxon>Eukaryota</taxon>
        <taxon>Metazoa</taxon>
        <taxon>Ecdysozoa</taxon>
        <taxon>Arthropoda</taxon>
        <taxon>Hexapoda</taxon>
        <taxon>Insecta</taxon>
        <taxon>Pterygota</taxon>
        <taxon>Neoptera</taxon>
        <taxon>Paraneoptera</taxon>
        <taxon>Hemiptera</taxon>
        <taxon>Sternorrhyncha</taxon>
        <taxon>Aphidomorpha</taxon>
        <taxon>Aphidoidea</taxon>
        <taxon>Aphididae</taxon>
        <taxon>Aphidini</taxon>
        <taxon>Aphis</taxon>
        <taxon>Aphis</taxon>
    </lineage>
</organism>
<protein>
    <submittedName>
        <fullName evidence="1">Integrase catalytic domain-containing protein</fullName>
    </submittedName>
</protein>
<dbReference type="AlphaFoldDB" id="A0A6G0W240"/>
<evidence type="ECO:0000313" key="1">
    <source>
        <dbReference type="EMBL" id="KAF0720607.1"/>
    </source>
</evidence>
<dbReference type="InterPro" id="IPR036397">
    <property type="entry name" value="RNaseH_sf"/>
</dbReference>
<sequence length="106" mass="12163">MTLPEVDGFKYVVVGIDYFTKWSEARPIKDKSAVTVAQLLTAQHSSTGYTLFKMLYQCDATLPIDINYDDKYSVTTNSNQYDSDHQDNDLDLFDQETFKSTLNKMI</sequence>
<dbReference type="SUPFAM" id="SSF53098">
    <property type="entry name" value="Ribonuclease H-like"/>
    <property type="match status" value="1"/>
</dbReference>
<keyword evidence="2" id="KW-1185">Reference proteome</keyword>
<dbReference type="Proteomes" id="UP000478052">
    <property type="component" value="Unassembled WGS sequence"/>
</dbReference>
<reference evidence="1 2" key="1">
    <citation type="submission" date="2019-08" db="EMBL/GenBank/DDBJ databases">
        <title>Whole genome of Aphis craccivora.</title>
        <authorList>
            <person name="Voronova N.V."/>
            <person name="Shulinski R.S."/>
            <person name="Bandarenka Y.V."/>
            <person name="Zhorov D.G."/>
            <person name="Warner D."/>
        </authorList>
    </citation>
    <scope>NUCLEOTIDE SEQUENCE [LARGE SCALE GENOMIC DNA]</scope>
    <source>
        <strain evidence="1">180601</strain>
        <tissue evidence="1">Whole Body</tissue>
    </source>
</reference>
<dbReference type="EMBL" id="VUJU01009424">
    <property type="protein sequence ID" value="KAF0720607.1"/>
    <property type="molecule type" value="Genomic_DNA"/>
</dbReference>
<dbReference type="GO" id="GO:0003676">
    <property type="term" value="F:nucleic acid binding"/>
    <property type="evidence" value="ECO:0007669"/>
    <property type="project" value="InterPro"/>
</dbReference>
<comment type="caution">
    <text evidence="1">The sequence shown here is derived from an EMBL/GenBank/DDBJ whole genome shotgun (WGS) entry which is preliminary data.</text>
</comment>